<dbReference type="EMBL" id="JARPUR010000002">
    <property type="protein sequence ID" value="KAK4881251.1"/>
    <property type="molecule type" value="Genomic_DNA"/>
</dbReference>
<accession>A0AAN7SA61</accession>
<evidence type="ECO:0000313" key="2">
    <source>
        <dbReference type="EMBL" id="KAK4881251.1"/>
    </source>
</evidence>
<protein>
    <submittedName>
        <fullName evidence="2">Uncharacterized protein</fullName>
    </submittedName>
</protein>
<proteinExistence type="predicted"/>
<keyword evidence="3" id="KW-1185">Reference proteome</keyword>
<dbReference type="AlphaFoldDB" id="A0AAN7SA61"/>
<evidence type="ECO:0000256" key="1">
    <source>
        <dbReference type="SAM" id="MobiDB-lite"/>
    </source>
</evidence>
<reference evidence="3" key="1">
    <citation type="submission" date="2023-01" db="EMBL/GenBank/DDBJ databases">
        <title>Key to firefly adult light organ development and bioluminescence: homeobox transcription factors regulate luciferase expression and transportation to peroxisome.</title>
        <authorList>
            <person name="Fu X."/>
        </authorList>
    </citation>
    <scope>NUCLEOTIDE SEQUENCE [LARGE SCALE GENOMIC DNA]</scope>
</reference>
<dbReference type="Proteomes" id="UP001353858">
    <property type="component" value="Unassembled WGS sequence"/>
</dbReference>
<feature type="region of interest" description="Disordered" evidence="1">
    <location>
        <begin position="312"/>
        <end position="349"/>
    </location>
</feature>
<comment type="caution">
    <text evidence="2">The sequence shown here is derived from an EMBL/GenBank/DDBJ whole genome shotgun (WGS) entry which is preliminary data.</text>
</comment>
<evidence type="ECO:0000313" key="3">
    <source>
        <dbReference type="Proteomes" id="UP001353858"/>
    </source>
</evidence>
<feature type="compositionally biased region" description="Basic and acidic residues" evidence="1">
    <location>
        <begin position="328"/>
        <end position="342"/>
    </location>
</feature>
<organism evidence="2 3">
    <name type="scientific">Aquatica leii</name>
    <dbReference type="NCBI Taxonomy" id="1421715"/>
    <lineage>
        <taxon>Eukaryota</taxon>
        <taxon>Metazoa</taxon>
        <taxon>Ecdysozoa</taxon>
        <taxon>Arthropoda</taxon>
        <taxon>Hexapoda</taxon>
        <taxon>Insecta</taxon>
        <taxon>Pterygota</taxon>
        <taxon>Neoptera</taxon>
        <taxon>Endopterygota</taxon>
        <taxon>Coleoptera</taxon>
        <taxon>Polyphaga</taxon>
        <taxon>Elateriformia</taxon>
        <taxon>Elateroidea</taxon>
        <taxon>Lampyridae</taxon>
        <taxon>Luciolinae</taxon>
        <taxon>Aquatica</taxon>
    </lineage>
</organism>
<sequence>MGIYTVFQSLTAILPLWRDEKRVSCECKSIIHTCAATNRIFKLVNEHSHRSDIAEIEIEKNRIAEETAVMLNDVLQLVSNAVKGRLPNKHAMFPIGNKEYRYVALVNQIDNKEGELTVTFMKICDDTGHTFKVDEDDVSDTYYNCIKWLVYNMAKAKLRLSRKRKSTILKAKNASLQRWKNIFSNVSTNEALFNESEKTQTLLSDSTPTIDVGNAVYVQEQGCVQLEKEIDDDENDNDSCSPLHYDVEIENRKNNDEVNITGRRIVDLQYFLKQLKSLKHEGLYTTLYHQRKKKVTKNRILRKRRRIAFSDEDYGPEANEACNDMDPDQSKKEKERKKEETNKMNASKFSIKKIEYTSSEKEKYVESGSSIYNIDDQKEDNLNNINCENK</sequence>
<name>A0AAN7SA61_9COLE</name>
<gene>
    <name evidence="2" type="ORF">RN001_004570</name>
</gene>